<dbReference type="GO" id="GO:0016052">
    <property type="term" value="P:carbohydrate catabolic process"/>
    <property type="evidence" value="ECO:0007669"/>
    <property type="project" value="TreeGrafter"/>
</dbReference>
<feature type="active site" evidence="11">
    <location>
        <position position="214"/>
    </location>
</feature>
<feature type="active site" description="Proton donor/acceptor" evidence="11">
    <location>
        <position position="227"/>
    </location>
</feature>
<dbReference type="PANTHER" id="PTHR48250:SF3">
    <property type="entry name" value="CUTINASE 1-RELATED"/>
    <property type="match status" value="1"/>
</dbReference>
<dbReference type="PROSITE" id="PS00931">
    <property type="entry name" value="CUTINASE_2"/>
    <property type="match status" value="1"/>
</dbReference>
<reference evidence="14" key="1">
    <citation type="submission" date="2021-03" db="EMBL/GenBank/DDBJ databases">
        <title>Revisited historic fungal species revealed as producer of novel bioactive compounds through whole genome sequencing and comparative genomics.</title>
        <authorList>
            <person name="Vignolle G.A."/>
            <person name="Hochenegger N."/>
            <person name="Mach R.L."/>
            <person name="Mach-Aigner A.R."/>
            <person name="Javad Rahimi M."/>
            <person name="Salim K.A."/>
            <person name="Chan C.M."/>
            <person name="Lim L.B.L."/>
            <person name="Cai F."/>
            <person name="Druzhinina I.S."/>
            <person name="U'Ren J.M."/>
            <person name="Derntl C."/>
        </authorList>
    </citation>
    <scope>NUCLEOTIDE SEQUENCE</scope>
    <source>
        <strain evidence="14">TUCIM 5799</strain>
    </source>
</reference>
<organism evidence="14 15">
    <name type="scientific">Neoarthrinium moseri</name>
    <dbReference type="NCBI Taxonomy" id="1658444"/>
    <lineage>
        <taxon>Eukaryota</taxon>
        <taxon>Fungi</taxon>
        <taxon>Dikarya</taxon>
        <taxon>Ascomycota</taxon>
        <taxon>Pezizomycotina</taxon>
        <taxon>Sordariomycetes</taxon>
        <taxon>Xylariomycetidae</taxon>
        <taxon>Amphisphaeriales</taxon>
        <taxon>Apiosporaceae</taxon>
        <taxon>Neoarthrinium</taxon>
    </lineage>
</organism>
<accession>A0A9Q0ARD3</accession>
<evidence type="ECO:0000256" key="10">
    <source>
        <dbReference type="ARBA" id="ARBA00034045"/>
    </source>
</evidence>
<evidence type="ECO:0000256" key="7">
    <source>
        <dbReference type="ARBA" id="ARBA00022801"/>
    </source>
</evidence>
<comment type="subcellular location">
    <subcellularLocation>
        <location evidence="1 13">Secreted</location>
    </subcellularLocation>
</comment>
<evidence type="ECO:0000256" key="13">
    <source>
        <dbReference type="RuleBase" id="RU361263"/>
    </source>
</evidence>
<dbReference type="GO" id="GO:0005576">
    <property type="term" value="C:extracellular region"/>
    <property type="evidence" value="ECO:0007669"/>
    <property type="project" value="UniProtKB-SubCell"/>
</dbReference>
<evidence type="ECO:0000256" key="2">
    <source>
        <dbReference type="ARBA" id="ARBA00007534"/>
    </source>
</evidence>
<feature type="signal peptide" evidence="13">
    <location>
        <begin position="1"/>
        <end position="18"/>
    </location>
</feature>
<feature type="active site" description="Nucleophile" evidence="11">
    <location>
        <position position="158"/>
    </location>
</feature>
<dbReference type="AlphaFoldDB" id="A0A9Q0ARD3"/>
<feature type="chain" id="PRO_5040531569" description="Cutinase" evidence="13">
    <location>
        <begin position="19"/>
        <end position="246"/>
    </location>
</feature>
<comment type="function">
    <text evidence="13">Catalyzes the hydrolysis of complex carboxylic polyesters found in the cell wall of plants. Degrades cutin, a macromolecule that forms the structure of the plant cuticle.</text>
</comment>
<feature type="disulfide bond" evidence="12">
    <location>
        <begin position="210"/>
        <end position="217"/>
    </location>
</feature>
<evidence type="ECO:0000256" key="5">
    <source>
        <dbReference type="ARBA" id="ARBA00022525"/>
    </source>
</evidence>
<dbReference type="PANTHER" id="PTHR48250">
    <property type="entry name" value="CUTINASE 2-RELATED"/>
    <property type="match status" value="1"/>
</dbReference>
<comment type="similarity">
    <text evidence="2 13">Belongs to the cutinase family.</text>
</comment>
<gene>
    <name evidence="14" type="ORF">JX265_000822</name>
</gene>
<evidence type="ECO:0000256" key="8">
    <source>
        <dbReference type="ARBA" id="ARBA00023026"/>
    </source>
</evidence>
<evidence type="ECO:0000256" key="9">
    <source>
        <dbReference type="ARBA" id="ARBA00023157"/>
    </source>
</evidence>
<keyword evidence="5 13" id="KW-0964">Secreted</keyword>
<evidence type="ECO:0000256" key="11">
    <source>
        <dbReference type="PIRSR" id="PIRSR611150-1"/>
    </source>
</evidence>
<dbReference type="InterPro" id="IPR011150">
    <property type="entry name" value="Cutinase_monf"/>
</dbReference>
<feature type="disulfide bond" evidence="12">
    <location>
        <begin position="70"/>
        <end position="147"/>
    </location>
</feature>
<evidence type="ECO:0000256" key="4">
    <source>
        <dbReference type="ARBA" id="ARBA00022487"/>
    </source>
</evidence>
<dbReference type="SMART" id="SM01110">
    <property type="entry name" value="Cutinase"/>
    <property type="match status" value="1"/>
</dbReference>
<evidence type="ECO:0000256" key="12">
    <source>
        <dbReference type="PIRSR" id="PIRSR611150-2"/>
    </source>
</evidence>
<sequence length="246" mass="25437">MKSAIILLPGLLAATASAIPIVASGSVYEVPEGVEIQELVARGAVLPRQSNETDGSDVQVTANQFLDSGCKDVVLVYARGSTQDGNMGDQPGPQLASALQASLGADRIAIQGVEYDAGLPQNLIPGGTNPLEAADMAKLIANVSSTCPDSKIVVSGYSQGAAMVHRSVEQIDDQAVKDKIAAAVTFGDTQKDQDDDQVPGLDPAKTLILCNDGDLVCDGTLIVTSAHLDYTGKVQQASDFITGLVQ</sequence>
<comment type="caution">
    <text evidence="14">The sequence shown here is derived from an EMBL/GenBank/DDBJ whole genome shotgun (WGS) entry which is preliminary data.</text>
</comment>
<proteinExistence type="inferred from homology"/>
<dbReference type="SUPFAM" id="SSF53474">
    <property type="entry name" value="alpha/beta-Hydrolases"/>
    <property type="match status" value="1"/>
</dbReference>
<dbReference type="GO" id="GO:0050525">
    <property type="term" value="F:cutinase activity"/>
    <property type="evidence" value="ECO:0007669"/>
    <property type="project" value="UniProtKB-UniRule"/>
</dbReference>
<evidence type="ECO:0000256" key="6">
    <source>
        <dbReference type="ARBA" id="ARBA00022729"/>
    </source>
</evidence>
<evidence type="ECO:0000256" key="1">
    <source>
        <dbReference type="ARBA" id="ARBA00004613"/>
    </source>
</evidence>
<protein>
    <recommendedName>
        <fullName evidence="3 13">Cutinase</fullName>
        <ecNumber evidence="3 13">3.1.1.74</ecNumber>
    </recommendedName>
</protein>
<dbReference type="Pfam" id="PF01083">
    <property type="entry name" value="Cutinase"/>
    <property type="match status" value="1"/>
</dbReference>
<keyword evidence="15" id="KW-1185">Reference proteome</keyword>
<dbReference type="EMBL" id="JAFIMR010000002">
    <property type="protein sequence ID" value="KAI1880582.1"/>
    <property type="molecule type" value="Genomic_DNA"/>
</dbReference>
<comment type="catalytic activity">
    <reaction evidence="10 13">
        <text>cutin + H2O = cutin monomers.</text>
        <dbReference type="EC" id="3.1.1.74"/>
    </reaction>
</comment>
<dbReference type="EC" id="3.1.1.74" evidence="3 13"/>
<dbReference type="InterPro" id="IPR000675">
    <property type="entry name" value="Cutinase/axe"/>
</dbReference>
<evidence type="ECO:0000313" key="14">
    <source>
        <dbReference type="EMBL" id="KAI1880582.1"/>
    </source>
</evidence>
<keyword evidence="7 13" id="KW-0378">Hydrolase</keyword>
<keyword evidence="8" id="KW-0843">Virulence</keyword>
<keyword evidence="4 13" id="KW-0719">Serine esterase</keyword>
<dbReference type="PRINTS" id="PR00129">
    <property type="entry name" value="CUTINASE"/>
</dbReference>
<keyword evidence="6 13" id="KW-0732">Signal</keyword>
<name>A0A9Q0ARD3_9PEZI</name>
<dbReference type="InterPro" id="IPR043579">
    <property type="entry name" value="CUTINASE_2"/>
</dbReference>
<dbReference type="Proteomes" id="UP000829685">
    <property type="component" value="Unassembled WGS sequence"/>
</dbReference>
<dbReference type="InterPro" id="IPR043580">
    <property type="entry name" value="CUTINASE_1"/>
</dbReference>
<keyword evidence="9 12" id="KW-1015">Disulfide bond</keyword>
<dbReference type="PROSITE" id="PS00155">
    <property type="entry name" value="CUTINASE_1"/>
    <property type="match status" value="1"/>
</dbReference>
<evidence type="ECO:0000313" key="15">
    <source>
        <dbReference type="Proteomes" id="UP000829685"/>
    </source>
</evidence>
<evidence type="ECO:0000256" key="3">
    <source>
        <dbReference type="ARBA" id="ARBA00013095"/>
    </source>
</evidence>
<dbReference type="InterPro" id="IPR029058">
    <property type="entry name" value="AB_hydrolase_fold"/>
</dbReference>
<dbReference type="Gene3D" id="3.40.50.1820">
    <property type="entry name" value="alpha/beta hydrolase"/>
    <property type="match status" value="1"/>
</dbReference>